<dbReference type="EC" id="6.3.4.18" evidence="5 6"/>
<evidence type="ECO:0000256" key="2">
    <source>
        <dbReference type="ARBA" id="ARBA00022741"/>
    </source>
</evidence>
<feature type="binding site" evidence="5">
    <location>
        <begin position="149"/>
        <end position="155"/>
    </location>
    <ligand>
        <name>ATP</name>
        <dbReference type="ChEBI" id="CHEBI:30616"/>
    </ligand>
</feature>
<dbReference type="InterPro" id="IPR013815">
    <property type="entry name" value="ATP_grasp_subdomain_1"/>
</dbReference>
<comment type="catalytic activity">
    <reaction evidence="5 6">
        <text>5-amino-1-(5-phospho-beta-D-ribosyl)imidazole + hydrogencarbonate + ATP = 5-carboxyamino-1-(5-phospho-D-ribosyl)imidazole + ADP + phosphate + 2 H(+)</text>
        <dbReference type="Rhea" id="RHEA:19317"/>
        <dbReference type="ChEBI" id="CHEBI:15378"/>
        <dbReference type="ChEBI" id="CHEBI:17544"/>
        <dbReference type="ChEBI" id="CHEBI:30616"/>
        <dbReference type="ChEBI" id="CHEBI:43474"/>
        <dbReference type="ChEBI" id="CHEBI:58730"/>
        <dbReference type="ChEBI" id="CHEBI:137981"/>
        <dbReference type="ChEBI" id="CHEBI:456216"/>
        <dbReference type="EC" id="6.3.4.18"/>
    </reaction>
</comment>
<dbReference type="Gene3D" id="3.30.470.20">
    <property type="entry name" value="ATP-grasp fold, B domain"/>
    <property type="match status" value="1"/>
</dbReference>
<gene>
    <name evidence="5 6" type="primary">purK</name>
    <name evidence="8" type="ORF">SAMN05216326_10896</name>
</gene>
<dbReference type="GO" id="GO:0005524">
    <property type="term" value="F:ATP binding"/>
    <property type="evidence" value="ECO:0007669"/>
    <property type="project" value="UniProtKB-UniRule"/>
</dbReference>
<feature type="binding site" evidence="5">
    <location>
        <position position="106"/>
    </location>
    <ligand>
        <name>ATP</name>
        <dbReference type="ChEBI" id="CHEBI:30616"/>
    </ligand>
</feature>
<dbReference type="Pfam" id="PF02222">
    <property type="entry name" value="ATP-grasp"/>
    <property type="match status" value="1"/>
</dbReference>
<dbReference type="PROSITE" id="PS50975">
    <property type="entry name" value="ATP_GRASP"/>
    <property type="match status" value="1"/>
</dbReference>
<dbReference type="InterPro" id="IPR016185">
    <property type="entry name" value="PreATP-grasp_dom_sf"/>
</dbReference>
<dbReference type="RefSeq" id="WP_090657421.1">
    <property type="nucleotide sequence ID" value="NZ_FOIA01000008.1"/>
</dbReference>
<dbReference type="GO" id="GO:0034028">
    <property type="term" value="F:5-(carboxyamino)imidazole ribonucleotide synthase activity"/>
    <property type="evidence" value="ECO:0007669"/>
    <property type="project" value="UniProtKB-UniRule"/>
</dbReference>
<comment type="pathway">
    <text evidence="5 6">Purine metabolism; IMP biosynthesis via de novo pathway; 5-amino-1-(5-phospho-D-ribosyl)imidazole-4-carboxylate from 5-amino-1-(5-phospho-D-ribosyl)imidazole (N5-CAIR route): step 1/2.</text>
</comment>
<dbReference type="OrthoDB" id="9804625at2"/>
<evidence type="ECO:0000256" key="3">
    <source>
        <dbReference type="ARBA" id="ARBA00022755"/>
    </source>
</evidence>
<comment type="function">
    <text evidence="5">Catalyzes the ATP-dependent conversion of 5-aminoimidazole ribonucleotide (AIR) and HCO(3)(-) to N5-carboxyaminoimidazole ribonucleotide (N5-CAIR).</text>
</comment>
<keyword evidence="4 5" id="KW-0067">ATP-binding</keyword>
<comment type="similarity">
    <text evidence="5 6">Belongs to the PurK/PurT family.</text>
</comment>
<dbReference type="InterPro" id="IPR003135">
    <property type="entry name" value="ATP-grasp_carboxylate-amine"/>
</dbReference>
<dbReference type="SUPFAM" id="SSF51246">
    <property type="entry name" value="Rudiment single hybrid motif"/>
    <property type="match status" value="1"/>
</dbReference>
<dbReference type="GO" id="GO:0004638">
    <property type="term" value="F:phosphoribosylaminoimidazole carboxylase activity"/>
    <property type="evidence" value="ECO:0007669"/>
    <property type="project" value="InterPro"/>
</dbReference>
<keyword evidence="9" id="KW-1185">Reference proteome</keyword>
<dbReference type="NCBIfam" id="NF004679">
    <property type="entry name" value="PRK06019.1-5"/>
    <property type="match status" value="1"/>
</dbReference>
<feature type="binding site" evidence="5">
    <location>
        <position position="210"/>
    </location>
    <ligand>
        <name>ATP</name>
        <dbReference type="ChEBI" id="CHEBI:30616"/>
    </ligand>
</feature>
<feature type="binding site" evidence="5">
    <location>
        <position position="187"/>
    </location>
    <ligand>
        <name>ATP</name>
        <dbReference type="ChEBI" id="CHEBI:30616"/>
    </ligand>
</feature>
<dbReference type="AlphaFoldDB" id="A0A1I0AWL3"/>
<dbReference type="NCBIfam" id="NF004676">
    <property type="entry name" value="PRK06019.1-2"/>
    <property type="match status" value="1"/>
</dbReference>
<dbReference type="InterPro" id="IPR005875">
    <property type="entry name" value="PurK"/>
</dbReference>
<evidence type="ECO:0000256" key="1">
    <source>
        <dbReference type="ARBA" id="ARBA00022598"/>
    </source>
</evidence>
<feature type="binding site" evidence="5">
    <location>
        <position position="144"/>
    </location>
    <ligand>
        <name>ATP</name>
        <dbReference type="ChEBI" id="CHEBI:30616"/>
    </ligand>
</feature>
<dbReference type="Gene3D" id="3.30.1490.20">
    <property type="entry name" value="ATP-grasp fold, A domain"/>
    <property type="match status" value="1"/>
</dbReference>
<evidence type="ECO:0000313" key="9">
    <source>
        <dbReference type="Proteomes" id="UP000199345"/>
    </source>
</evidence>
<comment type="function">
    <text evidence="6">Catalyzes the ATP-dependent conversion of 5-aminoimidazole ribonucleotide (AIR) and HCO(3)- to N5-carboxyaminoimidazole ribonucleotide (N5-CAIR).</text>
</comment>
<keyword evidence="3 5" id="KW-0658">Purine biosynthesis</keyword>
<dbReference type="PANTHER" id="PTHR11609">
    <property type="entry name" value="PURINE BIOSYNTHESIS PROTEIN 6/7, PUR6/7"/>
    <property type="match status" value="1"/>
</dbReference>
<dbReference type="GO" id="GO:0046872">
    <property type="term" value="F:metal ion binding"/>
    <property type="evidence" value="ECO:0007669"/>
    <property type="project" value="InterPro"/>
</dbReference>
<feature type="domain" description="ATP-grasp" evidence="7">
    <location>
        <begin position="110"/>
        <end position="294"/>
    </location>
</feature>
<dbReference type="SUPFAM" id="SSF56059">
    <property type="entry name" value="Glutathione synthetase ATP-binding domain-like"/>
    <property type="match status" value="1"/>
</dbReference>
<name>A0A1I0AWL3_9PROT</name>
<dbReference type="InterPro" id="IPR011761">
    <property type="entry name" value="ATP-grasp"/>
</dbReference>
<proteinExistence type="inferred from homology"/>
<dbReference type="Pfam" id="PF17769">
    <property type="entry name" value="PurK_C"/>
    <property type="match status" value="1"/>
</dbReference>
<evidence type="ECO:0000256" key="6">
    <source>
        <dbReference type="RuleBase" id="RU361200"/>
    </source>
</evidence>
<sequence>MKPILPGAMLGLLGGGQLGRMFTMAAHRMGYQVTVLDPDADSPAGRIAEQFICKEYTDQTALQQLGAQCAAITTEFENIPADVLSALASFGTVSPDAQSVAIAQNRIAEKCFLQTHDFSVAPFAAIEHIDCVDDVKHLFPGLLKVSQFGYDGKGQRHVNSKTELLDAFVEMNSVPCVLEKKLPLKSEISVILARGCDGLTAIFPVTENRHVNGILDISIAPARISTMLAKQACDAAEKLAHILQYQGVLCVEFFVLDDNRLVINEIAPRPHNSGHYTIDACITSQFEQQLRALCGLPLGNVVLHHPCVMVNLLGDLWQKGTPDWYYLFEQSFAKLHLYDKKVARPGRKMGHFTVLGASVDEALKNALLIQQHLESRNPVKSV</sequence>
<dbReference type="NCBIfam" id="NF004675">
    <property type="entry name" value="PRK06019.1-1"/>
    <property type="match status" value="1"/>
</dbReference>
<accession>A0A1I0AWL3</accession>
<feature type="binding site" evidence="5">
    <location>
        <begin position="264"/>
        <end position="265"/>
    </location>
    <ligand>
        <name>ATP</name>
        <dbReference type="ChEBI" id="CHEBI:30616"/>
    </ligand>
</feature>
<dbReference type="NCBIfam" id="TIGR01161">
    <property type="entry name" value="purK"/>
    <property type="match status" value="1"/>
</dbReference>
<evidence type="ECO:0000256" key="5">
    <source>
        <dbReference type="HAMAP-Rule" id="MF_01928"/>
    </source>
</evidence>
<dbReference type="NCBIfam" id="NF004677">
    <property type="entry name" value="PRK06019.1-3"/>
    <property type="match status" value="1"/>
</dbReference>
<dbReference type="Gene3D" id="3.40.50.20">
    <property type="match status" value="1"/>
</dbReference>
<evidence type="ECO:0000313" key="8">
    <source>
        <dbReference type="EMBL" id="SES98605.1"/>
    </source>
</evidence>
<dbReference type="SUPFAM" id="SSF52440">
    <property type="entry name" value="PreATP-grasp domain"/>
    <property type="match status" value="1"/>
</dbReference>
<protein>
    <recommendedName>
        <fullName evidence="5 6">N5-carboxyaminoimidazole ribonucleotide synthase</fullName>
        <shortName evidence="5 6">N5-CAIR synthase</shortName>
        <ecNumber evidence="5 6">6.3.4.18</ecNumber>
    </recommendedName>
    <alternativeName>
        <fullName evidence="5 6">5-(carboxyamino)imidazole ribonucleotide synthetase</fullName>
    </alternativeName>
</protein>
<evidence type="ECO:0000259" key="7">
    <source>
        <dbReference type="PROSITE" id="PS50975"/>
    </source>
</evidence>
<organism evidence="8 9">
    <name type="scientific">Nitrosomonas marina</name>
    <dbReference type="NCBI Taxonomy" id="917"/>
    <lineage>
        <taxon>Bacteria</taxon>
        <taxon>Pseudomonadati</taxon>
        <taxon>Pseudomonadota</taxon>
        <taxon>Betaproteobacteria</taxon>
        <taxon>Nitrosomonadales</taxon>
        <taxon>Nitrosomonadaceae</taxon>
        <taxon>Nitrosomonas</taxon>
    </lineage>
</organism>
<feature type="binding site" evidence="5">
    <location>
        <begin position="179"/>
        <end position="182"/>
    </location>
    <ligand>
        <name>ATP</name>
        <dbReference type="ChEBI" id="CHEBI:30616"/>
    </ligand>
</feature>
<dbReference type="HAMAP" id="MF_01928">
    <property type="entry name" value="PurK"/>
    <property type="match status" value="1"/>
</dbReference>
<reference evidence="9" key="1">
    <citation type="submission" date="2016-10" db="EMBL/GenBank/DDBJ databases">
        <authorList>
            <person name="Varghese N."/>
            <person name="Submissions S."/>
        </authorList>
    </citation>
    <scope>NUCLEOTIDE SEQUENCE [LARGE SCALE GENOMIC DNA]</scope>
    <source>
        <strain evidence="9">Nm71</strain>
    </source>
</reference>
<keyword evidence="1 5" id="KW-0436">Ligase</keyword>
<dbReference type="EMBL" id="FOIA01000008">
    <property type="protein sequence ID" value="SES98605.1"/>
    <property type="molecule type" value="Genomic_DNA"/>
</dbReference>
<dbReference type="FunFam" id="3.30.470.20:FF:000029">
    <property type="entry name" value="N5-carboxyaminoimidazole ribonucleotide synthase"/>
    <property type="match status" value="1"/>
</dbReference>
<dbReference type="Pfam" id="PF22660">
    <property type="entry name" value="RS_preATP-grasp-like"/>
    <property type="match status" value="1"/>
</dbReference>
<dbReference type="Proteomes" id="UP000199345">
    <property type="component" value="Unassembled WGS sequence"/>
</dbReference>
<dbReference type="GO" id="GO:0005829">
    <property type="term" value="C:cytosol"/>
    <property type="evidence" value="ECO:0007669"/>
    <property type="project" value="TreeGrafter"/>
</dbReference>
<dbReference type="InterPro" id="IPR054350">
    <property type="entry name" value="PurT/PurK_preATP-grasp"/>
</dbReference>
<dbReference type="PANTHER" id="PTHR11609:SF5">
    <property type="entry name" value="PHOSPHORIBOSYLAMINOIMIDAZOLE CARBOXYLASE"/>
    <property type="match status" value="1"/>
</dbReference>
<dbReference type="GO" id="GO:0006189">
    <property type="term" value="P:'de novo' IMP biosynthetic process"/>
    <property type="evidence" value="ECO:0007669"/>
    <property type="project" value="UniProtKB-UniRule"/>
</dbReference>
<dbReference type="UniPathway" id="UPA00074">
    <property type="reaction ID" value="UER00942"/>
</dbReference>
<comment type="subunit">
    <text evidence="5 6">Homodimer.</text>
</comment>
<keyword evidence="2 5" id="KW-0547">Nucleotide-binding</keyword>
<dbReference type="InterPro" id="IPR011054">
    <property type="entry name" value="Rudment_hybrid_motif"/>
</dbReference>
<dbReference type="InterPro" id="IPR040686">
    <property type="entry name" value="PurK_C"/>
</dbReference>
<evidence type="ECO:0000256" key="4">
    <source>
        <dbReference type="ARBA" id="ARBA00022840"/>
    </source>
</evidence>